<name>A0AAD1BZD4_METFU</name>
<dbReference type="KEGG" id="pfuw:KF707C_30160"/>
<organism evidence="1 2">
    <name type="scientific">Metapseudomonas furukawaii</name>
    <name type="common">Pseudomonas furukawaii</name>
    <dbReference type="NCBI Taxonomy" id="1149133"/>
    <lineage>
        <taxon>Bacteria</taxon>
        <taxon>Pseudomonadati</taxon>
        <taxon>Pseudomonadota</taxon>
        <taxon>Gammaproteobacteria</taxon>
        <taxon>Pseudomonadales</taxon>
        <taxon>Pseudomonadaceae</taxon>
        <taxon>Metapseudomonas</taxon>
    </lineage>
</organism>
<proteinExistence type="predicted"/>
<gene>
    <name evidence="1" type="ORF">KF707C_30160</name>
</gene>
<dbReference type="AlphaFoldDB" id="A0AAD1BZD4"/>
<dbReference type="Proteomes" id="UP000218554">
    <property type="component" value="Chromosome"/>
</dbReference>
<protein>
    <submittedName>
        <fullName evidence="1">Uncharacterized protein</fullName>
    </submittedName>
</protein>
<dbReference type="EMBL" id="AP014862">
    <property type="protein sequence ID" value="BAU74704.1"/>
    <property type="molecule type" value="Genomic_DNA"/>
</dbReference>
<sequence>MKVKWLPALLVIAVTAGETGVALADHRRHQDEKWEDEYWDGPCRVKEVADGNQYKKEIKCPDGRGRSWKGGEWKREFRDGPCRVKIEAKRDEYKEESKCEGWDD</sequence>
<reference evidence="2" key="1">
    <citation type="submission" date="2015-05" db="EMBL/GenBank/DDBJ databases">
        <title>Draft genome sequencing of a biphenyl-degrading bacterium, Pseudomonas balearica KF707 (=NBRC110670).</title>
        <authorList>
            <person name="Kimura N."/>
            <person name="Hirose J."/>
            <person name="Watanabe T."/>
            <person name="Suenaga H."/>
            <person name="Fujihara H."/>
            <person name="Noguchi M."/>
            <person name="Hashimoto M."/>
            <person name="Shimodaira J."/>
            <person name="Tsuchikane K."/>
            <person name="Hosoyama A."/>
            <person name="Yamazoe A."/>
            <person name="Fujita N."/>
            <person name="Furukawa K."/>
        </authorList>
    </citation>
    <scope>NUCLEOTIDE SEQUENCE [LARGE SCALE GENOMIC DNA]</scope>
    <source>
        <strain evidence="2">DSM 10086 / NBRC 110670 / KF707</strain>
    </source>
</reference>
<accession>A0AAD1BZD4</accession>
<evidence type="ECO:0000313" key="2">
    <source>
        <dbReference type="Proteomes" id="UP000218554"/>
    </source>
</evidence>
<reference evidence="1 2" key="2">
    <citation type="journal article" date="2017" name="Int. J. Syst. Evol. Microbiol.">
        <title>Pseudomonas furukawaii sp. nov., a polychlorinated biphenyl-degrading bacterium isolated from biphenyl-contaminated soil in Japan.</title>
        <authorList>
            <person name="Kimura N."/>
            <person name="Watanabe T."/>
            <person name="Suenaga H."/>
            <person name="Fujihara H."/>
            <person name="Futagami T."/>
            <person name="Goto M."/>
            <person name="Hanada S."/>
            <person name="Hirose J."/>
        </authorList>
    </citation>
    <scope>NUCLEOTIDE SEQUENCE [LARGE SCALE GENOMIC DNA]</scope>
    <source>
        <strain evidence="2">DSM 10086 / NBRC 110670 / KF707</strain>
    </source>
</reference>
<dbReference type="RefSeq" id="WP_003450636.1">
    <property type="nucleotide sequence ID" value="NZ_AJMR01000113.1"/>
</dbReference>
<keyword evidence="2" id="KW-1185">Reference proteome</keyword>
<evidence type="ECO:0000313" key="1">
    <source>
        <dbReference type="EMBL" id="BAU74704.1"/>
    </source>
</evidence>